<gene>
    <name evidence="2" type="ORF">GLOIN_2v1668671</name>
</gene>
<name>A0A2P4PIL3_RHIID</name>
<keyword evidence="1" id="KW-0472">Membrane</keyword>
<reference evidence="2 3" key="2">
    <citation type="journal article" date="2018" name="New Phytol.">
        <title>High intraspecific genome diversity in the model arbuscular mycorrhizal symbiont Rhizophagus irregularis.</title>
        <authorList>
            <person name="Chen E.C.H."/>
            <person name="Morin E."/>
            <person name="Beaudet D."/>
            <person name="Noel J."/>
            <person name="Yildirir G."/>
            <person name="Ndikumana S."/>
            <person name="Charron P."/>
            <person name="St-Onge C."/>
            <person name="Giorgi J."/>
            <person name="Kruger M."/>
            <person name="Marton T."/>
            <person name="Ropars J."/>
            <person name="Grigoriev I.V."/>
            <person name="Hainaut M."/>
            <person name="Henrissat B."/>
            <person name="Roux C."/>
            <person name="Martin F."/>
            <person name="Corradi N."/>
        </authorList>
    </citation>
    <scope>NUCLEOTIDE SEQUENCE [LARGE SCALE GENOMIC DNA]</scope>
    <source>
        <strain evidence="2 3">DAOM 197198</strain>
    </source>
</reference>
<evidence type="ECO:0000256" key="1">
    <source>
        <dbReference type="SAM" id="Phobius"/>
    </source>
</evidence>
<accession>A0A2P4PIL3</accession>
<keyword evidence="1" id="KW-0812">Transmembrane</keyword>
<dbReference type="AlphaFoldDB" id="A0A2P4PIL3"/>
<dbReference type="Proteomes" id="UP000018888">
    <property type="component" value="Unassembled WGS sequence"/>
</dbReference>
<organism evidence="2 3">
    <name type="scientific">Rhizophagus irregularis (strain DAOM 181602 / DAOM 197198 / MUCL 43194)</name>
    <name type="common">Arbuscular mycorrhizal fungus</name>
    <name type="synonym">Glomus intraradices</name>
    <dbReference type="NCBI Taxonomy" id="747089"/>
    <lineage>
        <taxon>Eukaryota</taxon>
        <taxon>Fungi</taxon>
        <taxon>Fungi incertae sedis</taxon>
        <taxon>Mucoromycota</taxon>
        <taxon>Glomeromycotina</taxon>
        <taxon>Glomeromycetes</taxon>
        <taxon>Glomerales</taxon>
        <taxon>Glomeraceae</taxon>
        <taxon>Rhizophagus</taxon>
    </lineage>
</organism>
<reference evidence="2 3" key="1">
    <citation type="journal article" date="2013" name="Proc. Natl. Acad. Sci. U.S.A.">
        <title>Genome of an arbuscular mycorrhizal fungus provides insight into the oldest plant symbiosis.</title>
        <authorList>
            <person name="Tisserant E."/>
            <person name="Malbreil M."/>
            <person name="Kuo A."/>
            <person name="Kohler A."/>
            <person name="Symeonidi A."/>
            <person name="Balestrini R."/>
            <person name="Charron P."/>
            <person name="Duensing N."/>
            <person name="Frei Dit Frey N."/>
            <person name="Gianinazzi-Pearson V."/>
            <person name="Gilbert L.B."/>
            <person name="Handa Y."/>
            <person name="Herr J.R."/>
            <person name="Hijri M."/>
            <person name="Koul R."/>
            <person name="Kawaguchi M."/>
            <person name="Krajinski F."/>
            <person name="Lammers P.J."/>
            <person name="Masclaux F.G."/>
            <person name="Murat C."/>
            <person name="Morin E."/>
            <person name="Ndikumana S."/>
            <person name="Pagni M."/>
            <person name="Petitpierre D."/>
            <person name="Requena N."/>
            <person name="Rosikiewicz P."/>
            <person name="Riley R."/>
            <person name="Saito K."/>
            <person name="San Clemente H."/>
            <person name="Shapiro H."/>
            <person name="van Tuinen D."/>
            <person name="Becard G."/>
            <person name="Bonfante P."/>
            <person name="Paszkowski U."/>
            <person name="Shachar-Hill Y.Y."/>
            <person name="Tuskan G.A."/>
            <person name="Young P.W."/>
            <person name="Sanders I.R."/>
            <person name="Henrissat B."/>
            <person name="Rensing S.A."/>
            <person name="Grigoriev I.V."/>
            <person name="Corradi N."/>
            <person name="Roux C."/>
            <person name="Martin F."/>
        </authorList>
    </citation>
    <scope>NUCLEOTIDE SEQUENCE [LARGE SCALE GENOMIC DNA]</scope>
    <source>
        <strain evidence="2 3">DAOM 197198</strain>
    </source>
</reference>
<dbReference type="EMBL" id="AUPC02000219">
    <property type="protein sequence ID" value="POG65232.1"/>
    <property type="molecule type" value="Genomic_DNA"/>
</dbReference>
<comment type="caution">
    <text evidence="2">The sequence shown here is derived from an EMBL/GenBank/DDBJ whole genome shotgun (WGS) entry which is preliminary data.</text>
</comment>
<evidence type="ECO:0000313" key="3">
    <source>
        <dbReference type="Proteomes" id="UP000018888"/>
    </source>
</evidence>
<keyword evidence="3" id="KW-1185">Reference proteome</keyword>
<feature type="transmembrane region" description="Helical" evidence="1">
    <location>
        <begin position="7"/>
        <end position="23"/>
    </location>
</feature>
<sequence>MHFANYLLCFIPFTFACIFYFVFSEESYIWLGNVRLHLLTSSFLFIEVESIFAKRK</sequence>
<evidence type="ECO:0000313" key="2">
    <source>
        <dbReference type="EMBL" id="POG65232.1"/>
    </source>
</evidence>
<feature type="transmembrane region" description="Helical" evidence="1">
    <location>
        <begin position="29"/>
        <end position="46"/>
    </location>
</feature>
<keyword evidence="1" id="KW-1133">Transmembrane helix</keyword>
<proteinExistence type="predicted"/>
<protein>
    <submittedName>
        <fullName evidence="2">Uncharacterized protein</fullName>
    </submittedName>
</protein>